<dbReference type="InterPro" id="IPR022028">
    <property type="entry name" value="DUF3604"/>
</dbReference>
<organism evidence="3 4">
    <name type="scientific">Congregibacter litoralis KT71</name>
    <dbReference type="NCBI Taxonomy" id="314285"/>
    <lineage>
        <taxon>Bacteria</taxon>
        <taxon>Pseudomonadati</taxon>
        <taxon>Pseudomonadota</taxon>
        <taxon>Gammaproteobacteria</taxon>
        <taxon>Cellvibrionales</taxon>
        <taxon>Halieaceae</taxon>
        <taxon>Congregibacter</taxon>
    </lineage>
</organism>
<evidence type="ECO:0000256" key="2">
    <source>
        <dbReference type="SAM" id="SignalP"/>
    </source>
</evidence>
<evidence type="ECO:0000313" key="3">
    <source>
        <dbReference type="EMBL" id="EAQ99416.1"/>
    </source>
</evidence>
<comment type="caution">
    <text evidence="3">The sequence shown here is derived from an EMBL/GenBank/DDBJ whole genome shotgun (WGS) entry which is preliminary data.</text>
</comment>
<dbReference type="Proteomes" id="UP000019205">
    <property type="component" value="Chromosome"/>
</dbReference>
<keyword evidence="2" id="KW-0732">Signal</keyword>
<reference evidence="3 4" key="1">
    <citation type="journal article" date="2007" name="Proc. Natl. Acad. Sci. U.S.A.">
        <title>Characterization of a marine gammaproteobacterium capable of aerobic anoxygenic photosynthesis.</title>
        <authorList>
            <person name="Fuchs B.M."/>
            <person name="Spring S."/>
            <person name="Teeling H."/>
            <person name="Quast C."/>
            <person name="Wulf J."/>
            <person name="Schattenhofer M."/>
            <person name="Yan S."/>
            <person name="Ferriera S."/>
            <person name="Johnson J."/>
            <person name="Glockner F.O."/>
            <person name="Amann R."/>
        </authorList>
    </citation>
    <scope>NUCLEOTIDE SEQUENCE [LARGE SCALE GENOMIC DNA]</scope>
    <source>
        <strain evidence="3">KT71</strain>
    </source>
</reference>
<feature type="signal peptide" evidence="2">
    <location>
        <begin position="1"/>
        <end position="22"/>
    </location>
</feature>
<name>A4A3Z3_9GAMM</name>
<dbReference type="eggNOG" id="ENOG502Z7WD">
    <property type="taxonomic scope" value="Bacteria"/>
</dbReference>
<dbReference type="HOGENOM" id="CLU_022758_0_0_6"/>
<feature type="region of interest" description="Disordered" evidence="1">
    <location>
        <begin position="620"/>
        <end position="646"/>
    </location>
</feature>
<protein>
    <recommendedName>
        <fullName evidence="5">DUF3604 domain-containing protein</fullName>
    </recommendedName>
</protein>
<dbReference type="Pfam" id="PF12228">
    <property type="entry name" value="DUF3604"/>
    <property type="match status" value="1"/>
</dbReference>
<dbReference type="STRING" id="314285.KT71_17141"/>
<accession>A4A3Z3</accession>
<gene>
    <name evidence="3" type="ORF">KT71_17141</name>
</gene>
<sequence>MSKSLPLALILIFTMTSSSVFAEDPGAKKLLWGDTHLHSSYSFDAFLNDNLRADPATAYRFAMGQPVPHPYHQGRVQLTRPLDFLAVSDHAEYLGIMRHLYKEGPDTEDMGFWDTLKAQIATSVIRHKVDQRRGKDLFAPALPASEDPVAAARELASTDGIPRSAVSNRVPRMDAVETSTWRRITETADAYYQPGVFTTLIAWEWSTIPGGANLHRVVISDSDAQSARAFEPFGMDDSPYPEDLWAFLERVEAETAVSFVAIPHNSNISKGVMFDEMTLRGEEMTEAYARSRLRWEPIAEITQIKGDSETHPLLSPDDEFADFETYPFYIQRDPEEYRPLKGDYLRSALRRGLELEQSIGSNPYQLGFIGSTDAHTGLSSAAEDNFHGKMATDSIPENKIASFGSAGGVNGWSMSASGLAAVWATENTREAIIDAMRRREVYATSGPRISLRFYAGFDLALGDSPTAADLQASLAEAAPMGSVLQGEGKRPPVFFVEALHDPRGAFLDRVQIVKGWLSAEGESREQVFDVALSRESRRQADGSVSPIEDTVDRRTGKVENRVGAARLSVQWSDPQFDPAQSAFYYARVLQIPTARHSFLDALALGMDSAAGQPDTIQERAYSSPIWYRPDDKSPAAQESRSNEKSF</sequence>
<proteinExistence type="predicted"/>
<evidence type="ECO:0000256" key="1">
    <source>
        <dbReference type="SAM" id="MobiDB-lite"/>
    </source>
</evidence>
<reference evidence="3 4" key="2">
    <citation type="journal article" date="2009" name="PLoS ONE">
        <title>The photosynthetic apparatus and its regulation in the aerobic gammaproteobacterium Congregibacter litoralis gen. nov., sp. nov.</title>
        <authorList>
            <person name="Spring S."/>
            <person name="Lunsdorf H."/>
            <person name="Fuchs B.M."/>
            <person name="Tindall B.J."/>
        </authorList>
    </citation>
    <scope>NUCLEOTIDE SEQUENCE [LARGE SCALE GENOMIC DNA]</scope>
    <source>
        <strain evidence="3">KT71</strain>
    </source>
</reference>
<feature type="chain" id="PRO_5002664086" description="DUF3604 domain-containing protein" evidence="2">
    <location>
        <begin position="23"/>
        <end position="646"/>
    </location>
</feature>
<dbReference type="EMBL" id="AAOA02000001">
    <property type="protein sequence ID" value="EAQ99416.1"/>
    <property type="molecule type" value="Genomic_DNA"/>
</dbReference>
<keyword evidence="4" id="KW-1185">Reference proteome</keyword>
<evidence type="ECO:0008006" key="5">
    <source>
        <dbReference type="Google" id="ProtNLM"/>
    </source>
</evidence>
<dbReference type="OrthoDB" id="543560at2"/>
<evidence type="ECO:0000313" key="4">
    <source>
        <dbReference type="Proteomes" id="UP000019205"/>
    </source>
</evidence>
<dbReference type="AlphaFoldDB" id="A4A3Z3"/>
<dbReference type="RefSeq" id="WP_008295867.1">
    <property type="nucleotide sequence ID" value="NZ_CM002299.1"/>
</dbReference>